<accession>A0A1W1YL06</accession>
<dbReference type="InterPro" id="IPR002059">
    <property type="entry name" value="CSP_DNA-bd"/>
</dbReference>
<evidence type="ECO:0000256" key="1">
    <source>
        <dbReference type="ARBA" id="ARBA00004496"/>
    </source>
</evidence>
<evidence type="ECO:0000313" key="4">
    <source>
        <dbReference type="EMBL" id="SMC36834.1"/>
    </source>
</evidence>
<dbReference type="AlphaFoldDB" id="A0A1W1YL06"/>
<dbReference type="EMBL" id="FWXK01000003">
    <property type="protein sequence ID" value="SMC36834.1"/>
    <property type="molecule type" value="Genomic_DNA"/>
</dbReference>
<keyword evidence="5" id="KW-1185">Reference proteome</keyword>
<dbReference type="PIRSF" id="PIRSF002599">
    <property type="entry name" value="Cold_shock_A"/>
    <property type="match status" value="1"/>
</dbReference>
<dbReference type="STRING" id="371602.SAMN04487984_0780"/>
<dbReference type="PANTHER" id="PTHR11544">
    <property type="entry name" value="COLD SHOCK DOMAIN CONTAINING PROTEINS"/>
    <property type="match status" value="1"/>
</dbReference>
<evidence type="ECO:0000313" key="5">
    <source>
        <dbReference type="Proteomes" id="UP000243884"/>
    </source>
</evidence>
<dbReference type="Pfam" id="PF00313">
    <property type="entry name" value="CSD"/>
    <property type="match status" value="1"/>
</dbReference>
<dbReference type="OrthoDB" id="9805039at2"/>
<dbReference type="Gene3D" id="2.40.50.140">
    <property type="entry name" value="Nucleic acid-binding proteins"/>
    <property type="match status" value="1"/>
</dbReference>
<dbReference type="InterPro" id="IPR011129">
    <property type="entry name" value="CSD"/>
</dbReference>
<proteinExistence type="predicted"/>
<dbReference type="GO" id="GO:0005737">
    <property type="term" value="C:cytoplasm"/>
    <property type="evidence" value="ECO:0007669"/>
    <property type="project" value="UniProtKB-SubCell"/>
</dbReference>
<dbReference type="InterPro" id="IPR050181">
    <property type="entry name" value="Cold_shock_domain"/>
</dbReference>
<organism evidence="4 5">
    <name type="scientific">Aerococcus suis</name>
    <dbReference type="NCBI Taxonomy" id="371602"/>
    <lineage>
        <taxon>Bacteria</taxon>
        <taxon>Bacillati</taxon>
        <taxon>Bacillota</taxon>
        <taxon>Bacilli</taxon>
        <taxon>Lactobacillales</taxon>
        <taxon>Aerococcaceae</taxon>
        <taxon>Aerococcus</taxon>
    </lineage>
</organism>
<dbReference type="GO" id="GO:0003676">
    <property type="term" value="F:nucleic acid binding"/>
    <property type="evidence" value="ECO:0007669"/>
    <property type="project" value="InterPro"/>
</dbReference>
<sequence length="72" mass="8007">MRQYYGIVDSYDEKKGFGFISLPDFPFEEDVFVHASAIQATGQEALIPEQAVRFSIVEGHSGPQAVNVQNDD</sequence>
<dbReference type="InterPro" id="IPR012340">
    <property type="entry name" value="NA-bd_OB-fold"/>
</dbReference>
<dbReference type="RefSeq" id="WP_084098788.1">
    <property type="nucleotide sequence ID" value="NZ_FWXK01000003.1"/>
</dbReference>
<keyword evidence="2" id="KW-0963">Cytoplasm</keyword>
<name>A0A1W1YL06_9LACT</name>
<evidence type="ECO:0000259" key="3">
    <source>
        <dbReference type="PROSITE" id="PS51857"/>
    </source>
</evidence>
<reference evidence="5" key="1">
    <citation type="submission" date="2017-04" db="EMBL/GenBank/DDBJ databases">
        <authorList>
            <person name="Varghese N."/>
            <person name="Submissions S."/>
        </authorList>
    </citation>
    <scope>NUCLEOTIDE SEQUENCE [LARGE SCALE GENOMIC DNA]</scope>
    <source>
        <strain evidence="5">DSM 21500</strain>
    </source>
</reference>
<dbReference type="Gene3D" id="6.20.370.130">
    <property type="match status" value="1"/>
</dbReference>
<dbReference type="SUPFAM" id="SSF50249">
    <property type="entry name" value="Nucleic acid-binding proteins"/>
    <property type="match status" value="1"/>
</dbReference>
<dbReference type="SMART" id="SM00357">
    <property type="entry name" value="CSP"/>
    <property type="match status" value="1"/>
</dbReference>
<dbReference type="Proteomes" id="UP000243884">
    <property type="component" value="Unassembled WGS sequence"/>
</dbReference>
<dbReference type="PROSITE" id="PS51857">
    <property type="entry name" value="CSD_2"/>
    <property type="match status" value="1"/>
</dbReference>
<dbReference type="CDD" id="cd04458">
    <property type="entry name" value="CSP_CDS"/>
    <property type="match status" value="1"/>
</dbReference>
<dbReference type="InterPro" id="IPR012156">
    <property type="entry name" value="Cold_shock_CspA"/>
</dbReference>
<gene>
    <name evidence="4" type="ORF">SAMN04487984_0780</name>
</gene>
<protein>
    <submittedName>
        <fullName evidence="4">Cold shock protein (Beta-ribbon, CspA family)</fullName>
    </submittedName>
</protein>
<feature type="domain" description="CSD" evidence="3">
    <location>
        <begin position="3"/>
        <end position="70"/>
    </location>
</feature>
<evidence type="ECO:0000256" key="2">
    <source>
        <dbReference type="ARBA" id="ARBA00022490"/>
    </source>
</evidence>
<comment type="subcellular location">
    <subcellularLocation>
        <location evidence="1">Cytoplasm</location>
    </subcellularLocation>
</comment>